<keyword evidence="11" id="KW-1185">Reference proteome</keyword>
<evidence type="ECO:0000313" key="10">
    <source>
        <dbReference type="EMBL" id="EFV93925.1"/>
    </source>
</evidence>
<feature type="transmembrane region" description="Helical" evidence="8">
    <location>
        <begin position="76"/>
        <end position="96"/>
    </location>
</feature>
<evidence type="ECO:0000256" key="3">
    <source>
        <dbReference type="ARBA" id="ARBA00022448"/>
    </source>
</evidence>
<evidence type="ECO:0000256" key="6">
    <source>
        <dbReference type="ARBA" id="ARBA00022989"/>
    </source>
</evidence>
<dbReference type="Pfam" id="PF00892">
    <property type="entry name" value="EamA"/>
    <property type="match status" value="2"/>
</dbReference>
<dbReference type="InterPro" id="IPR004626">
    <property type="entry name" value="RarD"/>
</dbReference>
<dbReference type="GO" id="GO:0005886">
    <property type="term" value="C:plasma membrane"/>
    <property type="evidence" value="ECO:0007669"/>
    <property type="project" value="UniProtKB-SubCell"/>
</dbReference>
<keyword evidence="7 8" id="KW-0472">Membrane</keyword>
<dbReference type="PANTHER" id="PTHR22911">
    <property type="entry name" value="ACYL-MALONYL CONDENSING ENZYME-RELATED"/>
    <property type="match status" value="1"/>
</dbReference>
<evidence type="ECO:0000256" key="5">
    <source>
        <dbReference type="ARBA" id="ARBA00022692"/>
    </source>
</evidence>
<comment type="subcellular location">
    <subcellularLocation>
        <location evidence="1">Cell membrane</location>
        <topology evidence="1">Multi-pass membrane protein</topology>
    </subcellularLocation>
</comment>
<feature type="transmembrane region" description="Helical" evidence="8">
    <location>
        <begin position="132"/>
        <end position="148"/>
    </location>
</feature>
<sequence>MSLEQLSSAQKGTLSAIACYLIWGIFPLYWAPLKGLMPADQLLAQRIVWSALFSALLIIGTGKLKNLYAVFGNPRLLFMLAGSAASISINWLVYLWAVTNGHVLDASLGYFINPLFNVLLGRIFFSERLNKPQMVAVALVLVGILWLAIPAGSIPWVALLLTLSFGVYGLIRKLAPLDALTGMAMETLLMLPLAAIYLVYQGHLNKLVSLGDLSTLPLMVMIGSGAATTIPLLFFAAAARRISLSNLGMIQYMSPTMQFLLGLLVFHESFQLSRFIGYVWVWAGVALYLFGIFTAQRAARAAK</sequence>
<dbReference type="Proteomes" id="UP000011021">
    <property type="component" value="Unassembled WGS sequence"/>
</dbReference>
<dbReference type="EMBL" id="AEQP01000022">
    <property type="protein sequence ID" value="EFV93925.1"/>
    <property type="molecule type" value="Genomic_DNA"/>
</dbReference>
<name>E7RZC6_9BURK</name>
<comment type="similarity">
    <text evidence="2">Belongs to the EamA transporter family.</text>
</comment>
<keyword evidence="6 8" id="KW-1133">Transmembrane helix</keyword>
<dbReference type="eggNOG" id="COG2962">
    <property type="taxonomic scope" value="Bacteria"/>
</dbReference>
<accession>E7RZC6</accession>
<feature type="transmembrane region" description="Helical" evidence="8">
    <location>
        <begin position="43"/>
        <end position="64"/>
    </location>
</feature>
<organism evidence="10 11">
    <name type="scientific">Lautropia mirabilis ATCC 51599</name>
    <dbReference type="NCBI Taxonomy" id="887898"/>
    <lineage>
        <taxon>Bacteria</taxon>
        <taxon>Pseudomonadati</taxon>
        <taxon>Pseudomonadota</taxon>
        <taxon>Betaproteobacteria</taxon>
        <taxon>Burkholderiales</taxon>
        <taxon>Burkholderiaceae</taxon>
        <taxon>Lautropia</taxon>
    </lineage>
</organism>
<keyword evidence="4" id="KW-1003">Cell membrane</keyword>
<evidence type="ECO:0000256" key="8">
    <source>
        <dbReference type="SAM" id="Phobius"/>
    </source>
</evidence>
<gene>
    <name evidence="10" type="primary">rarD</name>
    <name evidence="10" type="ORF">HMPREF0551_2040</name>
</gene>
<feature type="transmembrane region" description="Helical" evidence="8">
    <location>
        <begin position="275"/>
        <end position="295"/>
    </location>
</feature>
<dbReference type="SUPFAM" id="SSF103481">
    <property type="entry name" value="Multidrug resistance efflux transporter EmrE"/>
    <property type="match status" value="2"/>
</dbReference>
<feature type="transmembrane region" description="Helical" evidence="8">
    <location>
        <begin position="220"/>
        <end position="238"/>
    </location>
</feature>
<feature type="domain" description="EamA" evidence="9">
    <location>
        <begin position="157"/>
        <end position="289"/>
    </location>
</feature>
<feature type="transmembrane region" description="Helical" evidence="8">
    <location>
        <begin position="108"/>
        <end position="125"/>
    </location>
</feature>
<dbReference type="AlphaFoldDB" id="E7RZC6"/>
<evidence type="ECO:0000313" key="11">
    <source>
        <dbReference type="Proteomes" id="UP000011021"/>
    </source>
</evidence>
<dbReference type="RefSeq" id="WP_005674415.1">
    <property type="nucleotide sequence ID" value="NZ_CP146288.1"/>
</dbReference>
<keyword evidence="5 8" id="KW-0812">Transmembrane</keyword>
<proteinExistence type="inferred from homology"/>
<dbReference type="HOGENOM" id="CLU_054508_1_0_4"/>
<evidence type="ECO:0000259" key="9">
    <source>
        <dbReference type="Pfam" id="PF00892"/>
    </source>
</evidence>
<evidence type="ECO:0000256" key="1">
    <source>
        <dbReference type="ARBA" id="ARBA00004651"/>
    </source>
</evidence>
<evidence type="ECO:0000256" key="7">
    <source>
        <dbReference type="ARBA" id="ARBA00023136"/>
    </source>
</evidence>
<feature type="transmembrane region" description="Helical" evidence="8">
    <location>
        <begin position="250"/>
        <end position="269"/>
    </location>
</feature>
<feature type="transmembrane region" description="Helical" evidence="8">
    <location>
        <begin position="183"/>
        <end position="200"/>
    </location>
</feature>
<dbReference type="InterPro" id="IPR000620">
    <property type="entry name" value="EamA_dom"/>
</dbReference>
<keyword evidence="3" id="KW-0813">Transport</keyword>
<dbReference type="PANTHER" id="PTHR22911:SF137">
    <property type="entry name" value="SOLUTE CARRIER FAMILY 35 MEMBER G2-RELATED"/>
    <property type="match status" value="1"/>
</dbReference>
<protein>
    <submittedName>
        <fullName evidence="10">Protein RarD</fullName>
    </submittedName>
</protein>
<comment type="caution">
    <text evidence="10">The sequence shown here is derived from an EMBL/GenBank/DDBJ whole genome shotgun (WGS) entry which is preliminary data.</text>
</comment>
<dbReference type="NCBIfam" id="TIGR00688">
    <property type="entry name" value="rarD"/>
    <property type="match status" value="1"/>
</dbReference>
<reference evidence="10 11" key="1">
    <citation type="submission" date="2010-12" db="EMBL/GenBank/DDBJ databases">
        <authorList>
            <person name="Muzny D."/>
            <person name="Qin X."/>
            <person name="Deng J."/>
            <person name="Jiang H."/>
            <person name="Liu Y."/>
            <person name="Qu J."/>
            <person name="Song X.-Z."/>
            <person name="Zhang L."/>
            <person name="Thornton R."/>
            <person name="Coyle M."/>
            <person name="Francisco L."/>
            <person name="Jackson L."/>
            <person name="Javaid M."/>
            <person name="Korchina V."/>
            <person name="Kovar C."/>
            <person name="Mata R."/>
            <person name="Mathew T."/>
            <person name="Ngo R."/>
            <person name="Nguyen L."/>
            <person name="Nguyen N."/>
            <person name="Okwuonu G."/>
            <person name="Ongeri F."/>
            <person name="Pham C."/>
            <person name="Simmons D."/>
            <person name="Wilczek-Boney K."/>
            <person name="Hale W."/>
            <person name="Jakkamsetti A."/>
            <person name="Pham P."/>
            <person name="Ruth R."/>
            <person name="San Lucas F."/>
            <person name="Warren J."/>
            <person name="Zhang J."/>
            <person name="Zhao Z."/>
            <person name="Zhou C."/>
            <person name="Zhu D."/>
            <person name="Lee S."/>
            <person name="Bess C."/>
            <person name="Blankenburg K."/>
            <person name="Forbes L."/>
            <person name="Fu Q."/>
            <person name="Gubbala S."/>
            <person name="Hirani K."/>
            <person name="Jayaseelan J.C."/>
            <person name="Lara F."/>
            <person name="Munidasa M."/>
            <person name="Palculict T."/>
            <person name="Patil S."/>
            <person name="Pu L.-L."/>
            <person name="Saada N."/>
            <person name="Tang L."/>
            <person name="Weissenberger G."/>
            <person name="Zhu Y."/>
            <person name="Hemphill L."/>
            <person name="Shang Y."/>
            <person name="Youmans B."/>
            <person name="Ayvaz T."/>
            <person name="Ross M."/>
            <person name="Santibanez J."/>
            <person name="Aqrawi P."/>
            <person name="Gross S."/>
            <person name="Joshi V."/>
            <person name="Fowler G."/>
            <person name="Nazareth L."/>
            <person name="Reid J."/>
            <person name="Worley K."/>
            <person name="Petrosino J."/>
            <person name="Highlander S."/>
            <person name="Gibbs R."/>
        </authorList>
    </citation>
    <scope>NUCLEOTIDE SEQUENCE [LARGE SCALE GENOMIC DNA]</scope>
    <source>
        <strain evidence="10 11">ATCC 51599</strain>
    </source>
</reference>
<feature type="transmembrane region" description="Helical" evidence="8">
    <location>
        <begin position="154"/>
        <end position="171"/>
    </location>
</feature>
<feature type="domain" description="EamA" evidence="9">
    <location>
        <begin position="11"/>
        <end position="147"/>
    </location>
</feature>
<dbReference type="InterPro" id="IPR037185">
    <property type="entry name" value="EmrE-like"/>
</dbReference>
<evidence type="ECO:0000256" key="2">
    <source>
        <dbReference type="ARBA" id="ARBA00007362"/>
    </source>
</evidence>
<evidence type="ECO:0000256" key="4">
    <source>
        <dbReference type="ARBA" id="ARBA00022475"/>
    </source>
</evidence>
<feature type="transmembrane region" description="Helical" evidence="8">
    <location>
        <begin position="12"/>
        <end position="31"/>
    </location>
</feature>